<evidence type="ECO:0000256" key="1">
    <source>
        <dbReference type="ARBA" id="ARBA00022741"/>
    </source>
</evidence>
<gene>
    <name evidence="4" type="ORF">Air01nite_26760</name>
</gene>
<evidence type="ECO:0000256" key="2">
    <source>
        <dbReference type="ARBA" id="ARBA00022840"/>
    </source>
</evidence>
<keyword evidence="5" id="KW-1185">Reference proteome</keyword>
<dbReference type="InterPro" id="IPR003593">
    <property type="entry name" value="AAA+_ATPase"/>
</dbReference>
<keyword evidence="2 4" id="KW-0067">ATP-binding</keyword>
<protein>
    <submittedName>
        <fullName evidence="4">ABC transporter ATP-binding protein</fullName>
    </submittedName>
</protein>
<dbReference type="SUPFAM" id="SSF52540">
    <property type="entry name" value="P-loop containing nucleoside triphosphate hydrolases"/>
    <property type="match status" value="1"/>
</dbReference>
<dbReference type="InterPro" id="IPR050107">
    <property type="entry name" value="ABC_carbohydrate_import_ATPase"/>
</dbReference>
<sequence length="267" mass="28200">MTAILSLSNVGKSYGNVHALRDVSLSVRQGEVTCVLGDNGAGKSTLIKIVSGLHPHSAGEVSLDGSPVSFGSPRDAQAAGIATVYQDLALAPLMSVWRNFFLGNELRSGLLRMLDIASMKRICAAELSKMGIVIPDLERPVASLSGGQRQCVAIARAIYFGARVIILDEPTAALGVKQSGLVLRYVVKARDAGLGVIFITHNPHHAYLVGNHFVILKLGRVVLDAHRDSLTLDRLAAEMAGGEELAELSHELRGVDAGKVVPPASPS</sequence>
<evidence type="ECO:0000313" key="5">
    <source>
        <dbReference type="Proteomes" id="UP000624325"/>
    </source>
</evidence>
<dbReference type="Gene3D" id="3.40.50.300">
    <property type="entry name" value="P-loop containing nucleotide triphosphate hydrolases"/>
    <property type="match status" value="1"/>
</dbReference>
<dbReference type="EMBL" id="BONC01000015">
    <property type="protein sequence ID" value="GIF56581.1"/>
    <property type="molecule type" value="Genomic_DNA"/>
</dbReference>
<dbReference type="GO" id="GO:0005524">
    <property type="term" value="F:ATP binding"/>
    <property type="evidence" value="ECO:0007669"/>
    <property type="project" value="UniProtKB-KW"/>
</dbReference>
<dbReference type="PROSITE" id="PS00211">
    <property type="entry name" value="ABC_TRANSPORTER_1"/>
    <property type="match status" value="1"/>
</dbReference>
<dbReference type="InterPro" id="IPR017871">
    <property type="entry name" value="ABC_transporter-like_CS"/>
</dbReference>
<dbReference type="PROSITE" id="PS50893">
    <property type="entry name" value="ABC_TRANSPORTER_2"/>
    <property type="match status" value="1"/>
</dbReference>
<keyword evidence="1" id="KW-0547">Nucleotide-binding</keyword>
<evidence type="ECO:0000313" key="4">
    <source>
        <dbReference type="EMBL" id="GIF56581.1"/>
    </source>
</evidence>
<dbReference type="SMART" id="SM00382">
    <property type="entry name" value="AAA"/>
    <property type="match status" value="1"/>
</dbReference>
<dbReference type="InterPro" id="IPR027417">
    <property type="entry name" value="P-loop_NTPase"/>
</dbReference>
<dbReference type="PANTHER" id="PTHR43790">
    <property type="entry name" value="CARBOHYDRATE TRANSPORT ATP-BINDING PROTEIN MG119-RELATED"/>
    <property type="match status" value="1"/>
</dbReference>
<accession>A0ABQ4C1C3</accession>
<dbReference type="PANTHER" id="PTHR43790:SF8">
    <property type="entry name" value="SUGAR ABC TRANSPORTER ATP-BINDING PROTEIN"/>
    <property type="match status" value="1"/>
</dbReference>
<evidence type="ECO:0000259" key="3">
    <source>
        <dbReference type="PROSITE" id="PS50893"/>
    </source>
</evidence>
<name>A0ABQ4C1C3_9ACTN</name>
<dbReference type="RefSeq" id="WP_203702432.1">
    <property type="nucleotide sequence ID" value="NZ_BAAALU010000010.1"/>
</dbReference>
<reference evidence="4 5" key="1">
    <citation type="submission" date="2021-01" db="EMBL/GenBank/DDBJ databases">
        <title>Whole genome shotgun sequence of Asanoa iriomotensis NBRC 100142.</title>
        <authorList>
            <person name="Komaki H."/>
            <person name="Tamura T."/>
        </authorList>
    </citation>
    <scope>NUCLEOTIDE SEQUENCE [LARGE SCALE GENOMIC DNA]</scope>
    <source>
        <strain evidence="4 5">NBRC 100142</strain>
    </source>
</reference>
<proteinExistence type="predicted"/>
<dbReference type="CDD" id="cd03216">
    <property type="entry name" value="ABC_Carb_Monos_I"/>
    <property type="match status" value="1"/>
</dbReference>
<comment type="caution">
    <text evidence="4">The sequence shown here is derived from an EMBL/GenBank/DDBJ whole genome shotgun (WGS) entry which is preliminary data.</text>
</comment>
<feature type="domain" description="ABC transporter" evidence="3">
    <location>
        <begin position="5"/>
        <end position="243"/>
    </location>
</feature>
<dbReference type="InterPro" id="IPR003439">
    <property type="entry name" value="ABC_transporter-like_ATP-bd"/>
</dbReference>
<organism evidence="4 5">
    <name type="scientific">Asanoa iriomotensis</name>
    <dbReference type="NCBI Taxonomy" id="234613"/>
    <lineage>
        <taxon>Bacteria</taxon>
        <taxon>Bacillati</taxon>
        <taxon>Actinomycetota</taxon>
        <taxon>Actinomycetes</taxon>
        <taxon>Micromonosporales</taxon>
        <taxon>Micromonosporaceae</taxon>
        <taxon>Asanoa</taxon>
    </lineage>
</organism>
<dbReference type="Pfam" id="PF00005">
    <property type="entry name" value="ABC_tran"/>
    <property type="match status" value="1"/>
</dbReference>
<dbReference type="Proteomes" id="UP000624325">
    <property type="component" value="Unassembled WGS sequence"/>
</dbReference>